<dbReference type="Proteomes" id="UP001149090">
    <property type="component" value="Unassembled WGS sequence"/>
</dbReference>
<proteinExistence type="inferred from homology"/>
<dbReference type="AlphaFoldDB" id="A0A9Q0LN09"/>
<dbReference type="InterPro" id="IPR009053">
    <property type="entry name" value="Prefoldin"/>
</dbReference>
<dbReference type="InterPro" id="IPR004127">
    <property type="entry name" value="Prefoldin_subunit_alpha"/>
</dbReference>
<comment type="caution">
    <text evidence="3">The sequence shown here is derived from an EMBL/GenBank/DDBJ whole genome shotgun (WGS) entry which is preliminary data.</text>
</comment>
<dbReference type="Gene3D" id="1.10.287.370">
    <property type="match status" value="1"/>
</dbReference>
<dbReference type="PRINTS" id="PR01502">
    <property type="entry name" value="UXTPROTEIN"/>
</dbReference>
<dbReference type="InterPro" id="IPR003994">
    <property type="entry name" value="UXT"/>
</dbReference>
<dbReference type="GO" id="GO:0000122">
    <property type="term" value="P:negative regulation of transcription by RNA polymerase II"/>
    <property type="evidence" value="ECO:0007669"/>
    <property type="project" value="InterPro"/>
</dbReference>
<keyword evidence="4" id="KW-1185">Reference proteome</keyword>
<dbReference type="OrthoDB" id="433124at2759"/>
<organism evidence="3 4">
    <name type="scientific">Anaeramoeba ignava</name>
    <name type="common">Anaerobic marine amoeba</name>
    <dbReference type="NCBI Taxonomy" id="1746090"/>
    <lineage>
        <taxon>Eukaryota</taxon>
        <taxon>Metamonada</taxon>
        <taxon>Anaeramoebidae</taxon>
        <taxon>Anaeramoeba</taxon>
    </lineage>
</organism>
<sequence>MQNNSKINSSQKIQEFESFINEKLKPDLQKILDLRDSIYTKISNYLILKNNLEILEEINSTELTTLMDFGANIFVQTKVHDTSKLFVDIGANVFLEFTRKGAINFIEKQEKILNEQADELTEKAAKIKANIQTISQGIYELMNINEKEKEKYRK</sequence>
<dbReference type="OMA" id="HMPDGYK"/>
<dbReference type="GO" id="GO:0016592">
    <property type="term" value="C:mediator complex"/>
    <property type="evidence" value="ECO:0007669"/>
    <property type="project" value="TreeGrafter"/>
</dbReference>
<dbReference type="Pfam" id="PF02996">
    <property type="entry name" value="Prefoldin"/>
    <property type="match status" value="1"/>
</dbReference>
<evidence type="ECO:0000256" key="1">
    <source>
        <dbReference type="ARBA" id="ARBA00007666"/>
    </source>
</evidence>
<evidence type="ECO:0000256" key="2">
    <source>
        <dbReference type="SAM" id="Coils"/>
    </source>
</evidence>
<feature type="coiled-coil region" evidence="2">
    <location>
        <begin position="103"/>
        <end position="130"/>
    </location>
</feature>
<evidence type="ECO:0000313" key="3">
    <source>
        <dbReference type="EMBL" id="KAJ5075520.1"/>
    </source>
</evidence>
<keyword evidence="2" id="KW-0175">Coiled coil</keyword>
<dbReference type="NCBIfam" id="TIGR00293">
    <property type="entry name" value="prefoldin subunit alpha"/>
    <property type="match status" value="1"/>
</dbReference>
<dbReference type="GO" id="GO:0003714">
    <property type="term" value="F:transcription corepressor activity"/>
    <property type="evidence" value="ECO:0007669"/>
    <property type="project" value="InterPro"/>
</dbReference>
<dbReference type="CDD" id="cd23158">
    <property type="entry name" value="Prefoldin_UXT"/>
    <property type="match status" value="1"/>
</dbReference>
<dbReference type="GO" id="GO:0045944">
    <property type="term" value="P:positive regulation of transcription by RNA polymerase II"/>
    <property type="evidence" value="ECO:0007669"/>
    <property type="project" value="TreeGrafter"/>
</dbReference>
<dbReference type="PANTHER" id="PTHR13345">
    <property type="entry name" value="MEDIATOR OF RNA POLYMERASE II TRANSCRIPTION SUBUNIT 10"/>
    <property type="match status" value="1"/>
</dbReference>
<reference evidence="3" key="1">
    <citation type="submission" date="2022-10" db="EMBL/GenBank/DDBJ databases">
        <title>Novel sulphate-reducing endosymbionts in the free-living metamonad Anaeramoeba.</title>
        <authorList>
            <person name="Jerlstrom-Hultqvist J."/>
            <person name="Cepicka I."/>
            <person name="Gallot-Lavallee L."/>
            <person name="Salas-Leiva D."/>
            <person name="Curtis B.A."/>
            <person name="Zahonova K."/>
            <person name="Pipaliya S."/>
            <person name="Dacks J."/>
            <person name="Roger A.J."/>
        </authorList>
    </citation>
    <scope>NUCLEOTIDE SEQUENCE</scope>
    <source>
        <strain evidence="3">BMAN</strain>
    </source>
</reference>
<name>A0A9Q0LN09_ANAIG</name>
<dbReference type="SUPFAM" id="SSF46579">
    <property type="entry name" value="Prefoldin"/>
    <property type="match status" value="1"/>
</dbReference>
<accession>A0A9Q0LN09</accession>
<gene>
    <name evidence="3" type="ORF">M0811_07090</name>
</gene>
<comment type="similarity">
    <text evidence="1">Belongs to the UXT family.</text>
</comment>
<protein>
    <submittedName>
        <fullName evidence="3">Protein uxt</fullName>
    </submittedName>
</protein>
<evidence type="ECO:0000313" key="4">
    <source>
        <dbReference type="Proteomes" id="UP001149090"/>
    </source>
</evidence>
<dbReference type="EMBL" id="JAPDFW010000064">
    <property type="protein sequence ID" value="KAJ5075520.1"/>
    <property type="molecule type" value="Genomic_DNA"/>
</dbReference>
<dbReference type="PANTHER" id="PTHR13345:SF9">
    <property type="entry name" value="PROTEIN UXT"/>
    <property type="match status" value="1"/>
</dbReference>